<reference evidence="2 3" key="1">
    <citation type="submission" date="2020-03" db="EMBL/GenBank/DDBJ databases">
        <title>Genomic Encyclopedia of Archaeal and Bacterial Type Strains, Phase II (KMG-II): from individual species to whole genera.</title>
        <authorList>
            <person name="Goeker M."/>
        </authorList>
    </citation>
    <scope>NUCLEOTIDE SEQUENCE [LARGE SCALE GENOMIC DNA]</scope>
    <source>
        <strain evidence="2 3">DSM 4749</strain>
    </source>
</reference>
<feature type="transmembrane region" description="Helical" evidence="1">
    <location>
        <begin position="12"/>
        <end position="31"/>
    </location>
</feature>
<keyword evidence="3" id="KW-1185">Reference proteome</keyword>
<name>A0A846MEB5_9BACL</name>
<gene>
    <name evidence="2" type="ORF">BDD39_001871</name>
</gene>
<protein>
    <submittedName>
        <fullName evidence="2">Uncharacterized protein</fullName>
    </submittedName>
</protein>
<keyword evidence="1" id="KW-0812">Transmembrane</keyword>
<evidence type="ECO:0000256" key="1">
    <source>
        <dbReference type="SAM" id="Phobius"/>
    </source>
</evidence>
<dbReference type="EMBL" id="JAASRS010000001">
    <property type="protein sequence ID" value="NIK15361.1"/>
    <property type="molecule type" value="Genomic_DNA"/>
</dbReference>
<keyword evidence="1" id="KW-1133">Transmembrane helix</keyword>
<evidence type="ECO:0000313" key="3">
    <source>
        <dbReference type="Proteomes" id="UP000532769"/>
    </source>
</evidence>
<dbReference type="Proteomes" id="UP000532769">
    <property type="component" value="Unassembled WGS sequence"/>
</dbReference>
<accession>A0A846MEB5</accession>
<evidence type="ECO:0000313" key="2">
    <source>
        <dbReference type="EMBL" id="NIK15361.1"/>
    </source>
</evidence>
<proteinExistence type="predicted"/>
<dbReference type="AlphaFoldDB" id="A0A846MEB5"/>
<feature type="transmembrane region" description="Helical" evidence="1">
    <location>
        <begin position="37"/>
        <end position="54"/>
    </location>
</feature>
<organism evidence="2 3">
    <name type="scientific">Saccharococcus thermophilus</name>
    <dbReference type="NCBI Taxonomy" id="29396"/>
    <lineage>
        <taxon>Bacteria</taxon>
        <taxon>Bacillati</taxon>
        <taxon>Bacillota</taxon>
        <taxon>Bacilli</taxon>
        <taxon>Bacillales</taxon>
        <taxon>Anoxybacillaceae</taxon>
        <taxon>Saccharococcus</taxon>
    </lineage>
</organism>
<keyword evidence="1" id="KW-0472">Membrane</keyword>
<comment type="caution">
    <text evidence="2">The sequence shown here is derived from an EMBL/GenBank/DDBJ whole genome shotgun (WGS) entry which is preliminary data.</text>
</comment>
<sequence length="63" mass="7017">MRKLSTFGKITFWVGCIFAVSGVLGLFHAFLLARNTSISYVLIGIMLISTSFLYEKKKGSEKP</sequence>